<reference evidence="1" key="1">
    <citation type="submission" date="2014-11" db="EMBL/GenBank/DDBJ databases">
        <authorList>
            <person name="Amaro Gonzalez C."/>
        </authorList>
    </citation>
    <scope>NUCLEOTIDE SEQUENCE</scope>
</reference>
<dbReference type="AlphaFoldDB" id="A0A0E9QVS0"/>
<name>A0A0E9QVS0_ANGAN</name>
<accession>A0A0E9QVS0</accession>
<reference evidence="1" key="2">
    <citation type="journal article" date="2015" name="Fish Shellfish Immunol.">
        <title>Early steps in the European eel (Anguilla anguilla)-Vibrio vulnificus interaction in the gills: Role of the RtxA13 toxin.</title>
        <authorList>
            <person name="Callol A."/>
            <person name="Pajuelo D."/>
            <person name="Ebbesson L."/>
            <person name="Teles M."/>
            <person name="MacKenzie S."/>
            <person name="Amaro C."/>
        </authorList>
    </citation>
    <scope>NUCLEOTIDE SEQUENCE</scope>
</reference>
<proteinExistence type="predicted"/>
<evidence type="ECO:0000313" key="1">
    <source>
        <dbReference type="EMBL" id="JAH20213.1"/>
    </source>
</evidence>
<dbReference type="EMBL" id="GBXM01088364">
    <property type="protein sequence ID" value="JAH20213.1"/>
    <property type="molecule type" value="Transcribed_RNA"/>
</dbReference>
<protein>
    <submittedName>
        <fullName evidence="1">Uncharacterized protein</fullName>
    </submittedName>
</protein>
<organism evidence="1">
    <name type="scientific">Anguilla anguilla</name>
    <name type="common">European freshwater eel</name>
    <name type="synonym">Muraena anguilla</name>
    <dbReference type="NCBI Taxonomy" id="7936"/>
    <lineage>
        <taxon>Eukaryota</taxon>
        <taxon>Metazoa</taxon>
        <taxon>Chordata</taxon>
        <taxon>Craniata</taxon>
        <taxon>Vertebrata</taxon>
        <taxon>Euteleostomi</taxon>
        <taxon>Actinopterygii</taxon>
        <taxon>Neopterygii</taxon>
        <taxon>Teleostei</taxon>
        <taxon>Anguilliformes</taxon>
        <taxon>Anguillidae</taxon>
        <taxon>Anguilla</taxon>
    </lineage>
</organism>
<sequence>MLLATERLAPGDLFFFVCLTVS</sequence>